<dbReference type="InterPro" id="IPR007139">
    <property type="entry name" value="DUF349"/>
</dbReference>
<dbReference type="OrthoDB" id="5523335at2"/>
<dbReference type="RefSeq" id="WP_073321540.1">
    <property type="nucleotide sequence ID" value="NZ_FQWD01000003.1"/>
</dbReference>
<dbReference type="AlphaFoldDB" id="A0A1M5J359"/>
<gene>
    <name evidence="2" type="ORF">SAMN05216361_1909</name>
</gene>
<feature type="coiled-coil region" evidence="1">
    <location>
        <begin position="318"/>
        <end position="379"/>
    </location>
</feature>
<evidence type="ECO:0008006" key="4">
    <source>
        <dbReference type="Google" id="ProtNLM"/>
    </source>
</evidence>
<evidence type="ECO:0000313" key="2">
    <source>
        <dbReference type="EMBL" id="SHG34620.1"/>
    </source>
</evidence>
<evidence type="ECO:0000256" key="1">
    <source>
        <dbReference type="SAM" id="Coils"/>
    </source>
</evidence>
<dbReference type="Proteomes" id="UP000184520">
    <property type="component" value="Unassembled WGS sequence"/>
</dbReference>
<organism evidence="2 3">
    <name type="scientific">Marisediminitalea aggregata</name>
    <dbReference type="NCBI Taxonomy" id="634436"/>
    <lineage>
        <taxon>Bacteria</taxon>
        <taxon>Pseudomonadati</taxon>
        <taxon>Pseudomonadota</taxon>
        <taxon>Gammaproteobacteria</taxon>
        <taxon>Alteromonadales</taxon>
        <taxon>Alteromonadaceae</taxon>
        <taxon>Marisediminitalea</taxon>
    </lineage>
</organism>
<dbReference type="Pfam" id="PF03993">
    <property type="entry name" value="DUF349"/>
    <property type="match status" value="2"/>
</dbReference>
<reference evidence="3" key="1">
    <citation type="submission" date="2016-11" db="EMBL/GenBank/DDBJ databases">
        <authorList>
            <person name="Varghese N."/>
            <person name="Submissions S."/>
        </authorList>
    </citation>
    <scope>NUCLEOTIDE SEQUENCE [LARGE SCALE GENOMIC DNA]</scope>
    <source>
        <strain evidence="3">CGMCC 1.8995</strain>
    </source>
</reference>
<keyword evidence="1" id="KW-0175">Coiled coil</keyword>
<keyword evidence="3" id="KW-1185">Reference proteome</keyword>
<sequence>MIFSRFFAHSHTSNNPDIRLKSIEKLSPDSPNEKRILHELAFNDDDERVSLAALEKLDAFALWLKMSQIARNTRLRSAAQAKVECALIDGSHQLSAKEAKEYLLKSAPSEQIVRCLPLMTELHEDSAFIVKAISRVGRSAFYLEMLTLTPSVVLKHHLIEHCSDIDVLQKALKKCRDSHTASAIKARLDEVRLLAQKPVELSRDCTLTLSKMQALLDKSDFPAVEKQFSLLQDEYTSLSADFHCLDETTRESFEQKYSAIADKLSRHLARLEGPWREAQQAVAHQQAKERVATTVETVKQYHQKLQGEQLLSLSLGEVSEFQKAVEAAESAIEALQAYETPAEEIESLLESYRHIWDGLPTLQRQVTELQVQLKDWQARAESTEEPLSLDAAQIKQAWAQATSDMAVVPVFLQTQWKTLNNTLSAHKRKAQARQQSDLKLCRKYINIIDNLVSQGKFNAAMVKFSKLSEIYQALPDATRQVIDKRYQQTEAEIARLEGWQNYIAAPRKPQLIEQAQALVSTDDTDMPGRAKAVKVLRQQWQSLGSTGTADDEALNTQFDTLLEEAFAPCRTYFAELEAAQLSAAEEREQLIAQLTALVSEDYEPLARYQRFEQLKKQWQQAPQTDAERYNALRKRWDGISEQVNELLSPWIQHNREQKTALVEQAELLSSQDDAAEACEQAKSLQQQWKQVGPAGKRVESKLWFAFKAANDVVFGKAKAQQQQARSQQRSVAQQWQQSLDTLSAEIEQTPLPEHQEAVIALGDELASLAVHPKERKALGSQLSKVKAVLDEALLSQLQDSITRQVDAVVESLGDTTDINESLTPALAPDLPVSWWKGQVADNENDLQHDMLMLEVLAQQPSPTELESQRSTVQLQLMQSKLNGSALPDTDALIARVIASSGQFDAAKGEGWQRRLQGILSYYAMPALEE</sequence>
<protein>
    <recommendedName>
        <fullName evidence="4">DUF349 domain-containing protein</fullName>
    </recommendedName>
</protein>
<dbReference type="EMBL" id="FQWD01000003">
    <property type="protein sequence ID" value="SHG34620.1"/>
    <property type="molecule type" value="Genomic_DNA"/>
</dbReference>
<accession>A0A1M5J359</accession>
<dbReference type="STRING" id="634436.SAMN05216361_1909"/>
<proteinExistence type="predicted"/>
<evidence type="ECO:0000313" key="3">
    <source>
        <dbReference type="Proteomes" id="UP000184520"/>
    </source>
</evidence>
<name>A0A1M5J359_9ALTE</name>